<dbReference type="STRING" id="61819.ENSACIP00000023039"/>
<dbReference type="GeneTree" id="ENSGT01050000244806"/>
<reference evidence="3" key="2">
    <citation type="submission" date="2025-09" db="UniProtKB">
        <authorList>
            <consortium name="Ensembl"/>
        </authorList>
    </citation>
    <scope>IDENTIFICATION</scope>
</reference>
<dbReference type="InterPro" id="IPR013783">
    <property type="entry name" value="Ig-like_fold"/>
</dbReference>
<dbReference type="CDD" id="cd00096">
    <property type="entry name" value="Ig"/>
    <property type="match status" value="1"/>
</dbReference>
<protein>
    <submittedName>
        <fullName evidence="3">Si:dkey-102c8.3</fullName>
    </submittedName>
</protein>
<accession>A0A3Q0SDM7</accession>
<dbReference type="Ensembl" id="ENSACIT00000023648.1">
    <property type="protein sequence ID" value="ENSACIP00000023039.1"/>
    <property type="gene ID" value="ENSACIG00000017908.1"/>
</dbReference>
<keyword evidence="4" id="KW-1185">Reference proteome</keyword>
<dbReference type="Proteomes" id="UP000261340">
    <property type="component" value="Unplaced"/>
</dbReference>
<dbReference type="InterPro" id="IPR036179">
    <property type="entry name" value="Ig-like_dom_sf"/>
</dbReference>
<dbReference type="PANTHER" id="PTHR21063:SF4">
    <property type="entry name" value="CD48 ANTIGEN-RELATED"/>
    <property type="match status" value="1"/>
</dbReference>
<organism evidence="3 4">
    <name type="scientific">Amphilophus citrinellus</name>
    <name type="common">Midas cichlid</name>
    <name type="synonym">Cichlasoma citrinellum</name>
    <dbReference type="NCBI Taxonomy" id="61819"/>
    <lineage>
        <taxon>Eukaryota</taxon>
        <taxon>Metazoa</taxon>
        <taxon>Chordata</taxon>
        <taxon>Craniata</taxon>
        <taxon>Vertebrata</taxon>
        <taxon>Euteleostomi</taxon>
        <taxon>Actinopterygii</taxon>
        <taxon>Neopterygii</taxon>
        <taxon>Teleostei</taxon>
        <taxon>Neoteleostei</taxon>
        <taxon>Acanthomorphata</taxon>
        <taxon>Ovalentaria</taxon>
        <taxon>Cichlomorphae</taxon>
        <taxon>Cichliformes</taxon>
        <taxon>Cichlidae</taxon>
        <taxon>New World cichlids</taxon>
        <taxon>Cichlasomatinae</taxon>
        <taxon>Heroini</taxon>
        <taxon>Amphilophus</taxon>
    </lineage>
</organism>
<dbReference type="PANTHER" id="PTHR21063">
    <property type="entry name" value="LFA-3"/>
    <property type="match status" value="1"/>
</dbReference>
<dbReference type="PROSITE" id="PS50835">
    <property type="entry name" value="IG_LIKE"/>
    <property type="match status" value="1"/>
</dbReference>
<evidence type="ECO:0000259" key="2">
    <source>
        <dbReference type="PROSITE" id="PS50835"/>
    </source>
</evidence>
<name>A0A3Q0SDM7_AMPCI</name>
<dbReference type="SUPFAM" id="SSF48726">
    <property type="entry name" value="Immunoglobulin"/>
    <property type="match status" value="2"/>
</dbReference>
<feature type="domain" description="Ig-like" evidence="2">
    <location>
        <begin position="118"/>
        <end position="185"/>
    </location>
</feature>
<dbReference type="AlphaFoldDB" id="A0A3Q0SDM7"/>
<proteinExistence type="predicted"/>
<feature type="transmembrane region" description="Helical" evidence="1">
    <location>
        <begin position="206"/>
        <end position="225"/>
    </location>
</feature>
<dbReference type="Pfam" id="PF13895">
    <property type="entry name" value="Ig_2"/>
    <property type="match status" value="1"/>
</dbReference>
<dbReference type="Gene3D" id="2.60.40.10">
    <property type="entry name" value="Immunoglobulins"/>
    <property type="match status" value="2"/>
</dbReference>
<evidence type="ECO:0000313" key="4">
    <source>
        <dbReference type="Proteomes" id="UP000261340"/>
    </source>
</evidence>
<sequence>RDSLETVTRENLTNAQIMWTFGSENPNMLLATVKKREMKSDYDERFRDRLQLDSQTGALTITQLRVLDSGIYMWQAIGNDILLEQFNLTVYSPACPLHYIHESSLCSSSFLYSCKSCSSVTVECSAHNSQDLILSWYKGEGRLKNTSSPDLSSRLYLPLEIESHDKDNYSCVAENPVEKKTTKLTREDTNLKIESGEPGNWCQTEATVRLVISAVFGMALIILVVDHIRLRR</sequence>
<keyword evidence="1" id="KW-1133">Transmembrane helix</keyword>
<keyword evidence="1" id="KW-0812">Transmembrane</keyword>
<evidence type="ECO:0000256" key="1">
    <source>
        <dbReference type="SAM" id="Phobius"/>
    </source>
</evidence>
<dbReference type="OMA" id="KEVKCDY"/>
<keyword evidence="1" id="KW-0472">Membrane</keyword>
<evidence type="ECO:0000313" key="3">
    <source>
        <dbReference type="Ensembl" id="ENSACIP00000023039.1"/>
    </source>
</evidence>
<reference evidence="3" key="1">
    <citation type="submission" date="2025-08" db="UniProtKB">
        <authorList>
            <consortium name="Ensembl"/>
        </authorList>
    </citation>
    <scope>IDENTIFICATION</scope>
</reference>
<dbReference type="InterPro" id="IPR007110">
    <property type="entry name" value="Ig-like_dom"/>
</dbReference>